<dbReference type="InterPro" id="IPR007688">
    <property type="entry name" value="Conjugal_tfr_TrbL/VirB6"/>
</dbReference>
<comment type="similarity">
    <text evidence="2">Belongs to the TrbL/VirB6 family.</text>
</comment>
<evidence type="ECO:0000313" key="9">
    <source>
        <dbReference type="Proteomes" id="UP000295493"/>
    </source>
</evidence>
<keyword evidence="9" id="KW-1185">Reference proteome</keyword>
<keyword evidence="5 7" id="KW-0472">Membrane</keyword>
<dbReference type="AlphaFoldDB" id="A0A4R6FAV0"/>
<dbReference type="GO" id="GO:0016020">
    <property type="term" value="C:membrane"/>
    <property type="evidence" value="ECO:0007669"/>
    <property type="project" value="UniProtKB-SubCell"/>
</dbReference>
<evidence type="ECO:0000256" key="4">
    <source>
        <dbReference type="ARBA" id="ARBA00022989"/>
    </source>
</evidence>
<evidence type="ECO:0000256" key="1">
    <source>
        <dbReference type="ARBA" id="ARBA00004141"/>
    </source>
</evidence>
<name>A0A4R6FAV0_9SPHN</name>
<keyword evidence="3 7" id="KW-0812">Transmembrane</keyword>
<feature type="transmembrane region" description="Helical" evidence="7">
    <location>
        <begin position="268"/>
        <end position="292"/>
    </location>
</feature>
<dbReference type="Pfam" id="PF04610">
    <property type="entry name" value="TrbL"/>
    <property type="match status" value="1"/>
</dbReference>
<evidence type="ECO:0000256" key="2">
    <source>
        <dbReference type="ARBA" id="ARBA00007802"/>
    </source>
</evidence>
<keyword evidence="4 7" id="KW-1133">Transmembrane helix</keyword>
<evidence type="ECO:0000256" key="7">
    <source>
        <dbReference type="SAM" id="Phobius"/>
    </source>
</evidence>
<evidence type="ECO:0000256" key="6">
    <source>
        <dbReference type="SAM" id="MobiDB-lite"/>
    </source>
</evidence>
<comment type="caution">
    <text evidence="8">The sequence shown here is derived from an EMBL/GenBank/DDBJ whole genome shotgun (WGS) entry which is preliminary data.</text>
</comment>
<evidence type="ECO:0000256" key="5">
    <source>
        <dbReference type="ARBA" id="ARBA00023136"/>
    </source>
</evidence>
<dbReference type="GO" id="GO:0030255">
    <property type="term" value="P:protein secretion by the type IV secretion system"/>
    <property type="evidence" value="ECO:0007669"/>
    <property type="project" value="InterPro"/>
</dbReference>
<feature type="region of interest" description="Disordered" evidence="6">
    <location>
        <begin position="307"/>
        <end position="401"/>
    </location>
</feature>
<reference evidence="8 9" key="1">
    <citation type="submission" date="2019-03" db="EMBL/GenBank/DDBJ databases">
        <title>Genomic Encyclopedia of Type Strains, Phase IV (KMG-IV): sequencing the most valuable type-strain genomes for metagenomic binning, comparative biology and taxonomic classification.</title>
        <authorList>
            <person name="Goeker M."/>
        </authorList>
    </citation>
    <scope>NUCLEOTIDE SEQUENCE [LARGE SCALE GENOMIC DNA]</scope>
    <source>
        <strain evidence="8 9">DSM 25059</strain>
    </source>
</reference>
<feature type="transmembrane region" description="Helical" evidence="7">
    <location>
        <begin position="204"/>
        <end position="225"/>
    </location>
</feature>
<feature type="compositionally biased region" description="Low complexity" evidence="6">
    <location>
        <begin position="307"/>
        <end position="319"/>
    </location>
</feature>
<feature type="transmembrane region" description="Helical" evidence="7">
    <location>
        <begin position="237"/>
        <end position="262"/>
    </location>
</feature>
<dbReference type="EMBL" id="SNWD01000018">
    <property type="protein sequence ID" value="TDN78271.1"/>
    <property type="molecule type" value="Genomic_DNA"/>
</dbReference>
<evidence type="ECO:0000313" key="8">
    <source>
        <dbReference type="EMBL" id="TDN78271.1"/>
    </source>
</evidence>
<proteinExistence type="inferred from homology"/>
<dbReference type="Proteomes" id="UP000295493">
    <property type="component" value="Unassembled WGS sequence"/>
</dbReference>
<feature type="compositionally biased region" description="Low complexity" evidence="6">
    <location>
        <begin position="356"/>
        <end position="366"/>
    </location>
</feature>
<dbReference type="RefSeq" id="WP_133497033.1">
    <property type="nucleotide sequence ID" value="NZ_BMLU01000017.1"/>
</dbReference>
<dbReference type="NCBIfam" id="TIGR02783">
    <property type="entry name" value="TrbL_P"/>
    <property type="match status" value="1"/>
</dbReference>
<evidence type="ECO:0000256" key="3">
    <source>
        <dbReference type="ARBA" id="ARBA00022692"/>
    </source>
</evidence>
<dbReference type="InterPro" id="IPR014150">
    <property type="entry name" value="Conjugal_tfr_TrbL"/>
</dbReference>
<dbReference type="OrthoDB" id="9788052at2"/>
<dbReference type="NCBIfam" id="NF010449">
    <property type="entry name" value="PRK13875.1"/>
    <property type="match status" value="1"/>
</dbReference>
<feature type="transmembrane region" description="Helical" evidence="7">
    <location>
        <begin position="69"/>
        <end position="88"/>
    </location>
</feature>
<gene>
    <name evidence="8" type="ORF">EV664_11830</name>
</gene>
<comment type="subcellular location">
    <subcellularLocation>
        <location evidence="1">Membrane</location>
        <topology evidence="1">Multi-pass membrane protein</topology>
    </subcellularLocation>
</comment>
<accession>A0A4R6FAV0</accession>
<sequence>MEGTGVIDRFLDLFARYIDSGFGLIRGDVGFLASSLIVIDVTLAMLFWTWGDGEDVVARLVKKTLQVGFFAFLISNWNGLAKIIYLSFSGIGLKAAGSGSPDDLLHPGKIAQIGIDAGQPLLDQASLLVGPVGFFTNFVQIAVLLIAWAIVLLAFLIIAIQLFVTLIEFKLSTLAGFVLVPFGLFGRTAFLAERVLGNVMATGVKVLVLAVIIGIGSTIFRDFVIDFGGAQPTIEQVVSLALAALTLLGLAIFGPGIASGLISGGPQLGAGAAVATGATVAGIGAAATMGVAGAAGLASRAGSAAASTLSRSSGSPSAPGAGGGSPPAPPAPQAPTGGAPTVPPPSGAPGGGSSGGSAVDDGSVSAPQGGAESSAAPEPLAVEAAGTSTAAPAETPAPAWAKRLRRRQAMVQGATMAAHTLRSADHHGGSAHISLEDRS</sequence>
<protein>
    <submittedName>
        <fullName evidence="8">Type IV secretion system protein TrbL</fullName>
    </submittedName>
</protein>
<feature type="transmembrane region" description="Helical" evidence="7">
    <location>
        <begin position="29"/>
        <end position="48"/>
    </location>
</feature>
<feature type="transmembrane region" description="Helical" evidence="7">
    <location>
        <begin position="138"/>
        <end position="164"/>
    </location>
</feature>
<organism evidence="8 9">
    <name type="scientific">Stakelama pacifica</name>
    <dbReference type="NCBI Taxonomy" id="517720"/>
    <lineage>
        <taxon>Bacteria</taxon>
        <taxon>Pseudomonadati</taxon>
        <taxon>Pseudomonadota</taxon>
        <taxon>Alphaproteobacteria</taxon>
        <taxon>Sphingomonadales</taxon>
        <taxon>Sphingomonadaceae</taxon>
        <taxon>Stakelama</taxon>
    </lineage>
</organism>
<feature type="compositionally biased region" description="Low complexity" evidence="6">
    <location>
        <begin position="381"/>
        <end position="401"/>
    </location>
</feature>
<feature type="transmembrane region" description="Helical" evidence="7">
    <location>
        <begin position="171"/>
        <end position="192"/>
    </location>
</feature>